<evidence type="ECO:0000256" key="5">
    <source>
        <dbReference type="ARBA" id="ARBA00023163"/>
    </source>
</evidence>
<dbReference type="Pfam" id="PF25601">
    <property type="entry name" value="AAA_lid_14"/>
    <property type="match status" value="1"/>
</dbReference>
<comment type="caution">
    <text evidence="9">The sequence shown here is derived from an EMBL/GenBank/DDBJ whole genome shotgun (WGS) entry which is preliminary data.</text>
</comment>
<dbReference type="Pfam" id="PF00158">
    <property type="entry name" value="Sigma54_activat"/>
    <property type="match status" value="1"/>
</dbReference>
<name>A0A4R7P3F1_9GAMM</name>
<dbReference type="Gene3D" id="3.40.50.2300">
    <property type="match status" value="1"/>
</dbReference>
<keyword evidence="4" id="KW-0238">DNA-binding</keyword>
<dbReference type="InterPro" id="IPR003593">
    <property type="entry name" value="AAA+_ATPase"/>
</dbReference>
<proteinExistence type="predicted"/>
<keyword evidence="2" id="KW-0067">ATP-binding</keyword>
<keyword evidence="6" id="KW-0597">Phosphoprotein</keyword>
<evidence type="ECO:0000259" key="7">
    <source>
        <dbReference type="PROSITE" id="PS50045"/>
    </source>
</evidence>
<dbReference type="PROSITE" id="PS00688">
    <property type="entry name" value="SIGMA54_INTERACT_3"/>
    <property type="match status" value="1"/>
</dbReference>
<reference evidence="9 10" key="1">
    <citation type="submission" date="2019-03" db="EMBL/GenBank/DDBJ databases">
        <title>Genomic Encyclopedia of Type Strains, Phase IV (KMG-IV): sequencing the most valuable type-strain genomes for metagenomic binning, comparative biology and taxonomic classification.</title>
        <authorList>
            <person name="Goeker M."/>
        </authorList>
    </citation>
    <scope>NUCLEOTIDE SEQUENCE [LARGE SCALE GENOMIC DNA]</scope>
    <source>
        <strain evidence="9 10">DSM 26377</strain>
    </source>
</reference>
<evidence type="ECO:0000256" key="2">
    <source>
        <dbReference type="ARBA" id="ARBA00022840"/>
    </source>
</evidence>
<dbReference type="PANTHER" id="PTHR32071">
    <property type="entry name" value="TRANSCRIPTIONAL REGULATORY PROTEIN"/>
    <property type="match status" value="1"/>
</dbReference>
<dbReference type="AlphaFoldDB" id="A0A4R7P3F1"/>
<gene>
    <name evidence="9" type="ORF">DFR24_2542</name>
</gene>
<dbReference type="InterPro" id="IPR027417">
    <property type="entry name" value="P-loop_NTPase"/>
</dbReference>
<feature type="modified residue" description="4-aspartylphosphate" evidence="6">
    <location>
        <position position="61"/>
    </location>
</feature>
<evidence type="ECO:0000256" key="4">
    <source>
        <dbReference type="ARBA" id="ARBA00023125"/>
    </source>
</evidence>
<dbReference type="RefSeq" id="WP_133881756.1">
    <property type="nucleotide sequence ID" value="NZ_MWIN01000027.1"/>
</dbReference>
<dbReference type="PROSITE" id="PS50110">
    <property type="entry name" value="RESPONSE_REGULATORY"/>
    <property type="match status" value="1"/>
</dbReference>
<dbReference type="OrthoDB" id="9804019at2"/>
<accession>A0A4R7P3F1</accession>
<dbReference type="InterPro" id="IPR002197">
    <property type="entry name" value="HTH_Fis"/>
</dbReference>
<protein>
    <submittedName>
        <fullName evidence="9">Two-component system response regulator PilR (NtrC family)</fullName>
    </submittedName>
</protein>
<evidence type="ECO:0000259" key="8">
    <source>
        <dbReference type="PROSITE" id="PS50110"/>
    </source>
</evidence>
<organism evidence="9 10">
    <name type="scientific">Panacagrimonas perspica</name>
    <dbReference type="NCBI Taxonomy" id="381431"/>
    <lineage>
        <taxon>Bacteria</taxon>
        <taxon>Pseudomonadati</taxon>
        <taxon>Pseudomonadota</taxon>
        <taxon>Gammaproteobacteria</taxon>
        <taxon>Nevskiales</taxon>
        <taxon>Nevskiaceae</taxon>
        <taxon>Panacagrimonas</taxon>
    </lineage>
</organism>
<keyword evidence="1" id="KW-0547">Nucleotide-binding</keyword>
<dbReference type="InterPro" id="IPR025943">
    <property type="entry name" value="Sigma_54_int_dom_ATP-bd_2"/>
</dbReference>
<dbReference type="SUPFAM" id="SSF46689">
    <property type="entry name" value="Homeodomain-like"/>
    <property type="match status" value="1"/>
</dbReference>
<dbReference type="InterPro" id="IPR011006">
    <property type="entry name" value="CheY-like_superfamily"/>
</dbReference>
<dbReference type="PROSITE" id="PS50045">
    <property type="entry name" value="SIGMA54_INTERACT_4"/>
    <property type="match status" value="1"/>
</dbReference>
<evidence type="ECO:0000313" key="9">
    <source>
        <dbReference type="EMBL" id="TDU28177.1"/>
    </source>
</evidence>
<dbReference type="Pfam" id="PF02954">
    <property type="entry name" value="HTH_8"/>
    <property type="match status" value="1"/>
</dbReference>
<dbReference type="Pfam" id="PF00072">
    <property type="entry name" value="Response_reg"/>
    <property type="match status" value="1"/>
</dbReference>
<evidence type="ECO:0000256" key="1">
    <source>
        <dbReference type="ARBA" id="ARBA00022741"/>
    </source>
</evidence>
<dbReference type="CDD" id="cd00009">
    <property type="entry name" value="AAA"/>
    <property type="match status" value="1"/>
</dbReference>
<dbReference type="Gene3D" id="3.40.50.300">
    <property type="entry name" value="P-loop containing nucleotide triphosphate hydrolases"/>
    <property type="match status" value="1"/>
</dbReference>
<dbReference type="PROSITE" id="PS00676">
    <property type="entry name" value="SIGMA54_INTERACT_2"/>
    <property type="match status" value="1"/>
</dbReference>
<dbReference type="SMART" id="SM00448">
    <property type="entry name" value="REC"/>
    <property type="match status" value="1"/>
</dbReference>
<dbReference type="Gene3D" id="1.10.8.60">
    <property type="match status" value="1"/>
</dbReference>
<evidence type="ECO:0000313" key="10">
    <source>
        <dbReference type="Proteomes" id="UP000295341"/>
    </source>
</evidence>
<dbReference type="GO" id="GO:0000160">
    <property type="term" value="P:phosphorelay signal transduction system"/>
    <property type="evidence" value="ECO:0007669"/>
    <property type="project" value="InterPro"/>
</dbReference>
<evidence type="ECO:0000256" key="6">
    <source>
        <dbReference type="PROSITE-ProRule" id="PRU00169"/>
    </source>
</evidence>
<evidence type="ECO:0000256" key="3">
    <source>
        <dbReference type="ARBA" id="ARBA00023015"/>
    </source>
</evidence>
<dbReference type="PANTHER" id="PTHR32071:SF100">
    <property type="entry name" value="RESPONSE REGULATOR PROTEIN PILR"/>
    <property type="match status" value="1"/>
</dbReference>
<feature type="domain" description="Response regulatory" evidence="8">
    <location>
        <begin position="12"/>
        <end position="126"/>
    </location>
</feature>
<keyword evidence="10" id="KW-1185">Reference proteome</keyword>
<feature type="domain" description="Sigma-54 factor interaction" evidence="7">
    <location>
        <begin position="143"/>
        <end position="373"/>
    </location>
</feature>
<dbReference type="InterPro" id="IPR001789">
    <property type="entry name" value="Sig_transdc_resp-reg_receiver"/>
</dbReference>
<dbReference type="GO" id="GO:0006355">
    <property type="term" value="P:regulation of DNA-templated transcription"/>
    <property type="evidence" value="ECO:0007669"/>
    <property type="project" value="InterPro"/>
</dbReference>
<sequence>MSKSASGTSAPLALIVDDESDIRELLEITLSRMGIKCCAAADLAEARQWLKERTFDFCITDMRLPDGNGIDLVRLVQSEHSRLPIAVITAHGNAQAAVESLKAGAFDFVSKPVDLRVLRKLVETALQMGEAAASEPEVKDGGLLGAHESVVKLRQLIERLARSQAPVHIHGESGTGKELVARLIHDQSPRAAAPFVPVNCGAIPSELMESEFFGHLKGSFTGAMRDKGGLFQAAEGGTLFLDEIADLPLHMQVKLLRAIQERAIRPVGAEAEIHVNVRLISATHKNLVDLVARGAFRQDLYYRVNVIEVRTPPLRSRGADIPMLADHMLVRLCKATGVAKVPKLDEGAQRLLLSYEFPGNVRELENMLERALTLCDGEVISADDLQLRNIAPVSDAHAAVSDPHAATPAPSAAVNTASGLDDRVEELERQAIRDALEKTRYNKTKAAALLGLTFRQLRYKVKKLNLE</sequence>
<dbReference type="SUPFAM" id="SSF52172">
    <property type="entry name" value="CheY-like"/>
    <property type="match status" value="1"/>
</dbReference>
<dbReference type="InterPro" id="IPR025944">
    <property type="entry name" value="Sigma_54_int_dom_CS"/>
</dbReference>
<dbReference type="PRINTS" id="PR01590">
    <property type="entry name" value="HTHFIS"/>
</dbReference>
<keyword evidence="5" id="KW-0804">Transcription</keyword>
<dbReference type="InterPro" id="IPR002078">
    <property type="entry name" value="Sigma_54_int"/>
</dbReference>
<dbReference type="FunFam" id="3.40.50.300:FF:000006">
    <property type="entry name" value="DNA-binding transcriptional regulator NtrC"/>
    <property type="match status" value="1"/>
</dbReference>
<dbReference type="EMBL" id="SOBT01000009">
    <property type="protein sequence ID" value="TDU28177.1"/>
    <property type="molecule type" value="Genomic_DNA"/>
</dbReference>
<dbReference type="Proteomes" id="UP000295341">
    <property type="component" value="Unassembled WGS sequence"/>
</dbReference>
<dbReference type="InterPro" id="IPR058031">
    <property type="entry name" value="AAA_lid_NorR"/>
</dbReference>
<dbReference type="InterPro" id="IPR009057">
    <property type="entry name" value="Homeodomain-like_sf"/>
</dbReference>
<dbReference type="Gene3D" id="1.10.10.60">
    <property type="entry name" value="Homeodomain-like"/>
    <property type="match status" value="1"/>
</dbReference>
<dbReference type="SUPFAM" id="SSF52540">
    <property type="entry name" value="P-loop containing nucleoside triphosphate hydrolases"/>
    <property type="match status" value="1"/>
</dbReference>
<keyword evidence="3" id="KW-0805">Transcription regulation</keyword>
<dbReference type="SMART" id="SM00382">
    <property type="entry name" value="AAA"/>
    <property type="match status" value="1"/>
</dbReference>
<dbReference type="GO" id="GO:0043565">
    <property type="term" value="F:sequence-specific DNA binding"/>
    <property type="evidence" value="ECO:0007669"/>
    <property type="project" value="InterPro"/>
</dbReference>
<dbReference type="GO" id="GO:0005524">
    <property type="term" value="F:ATP binding"/>
    <property type="evidence" value="ECO:0007669"/>
    <property type="project" value="UniProtKB-KW"/>
</dbReference>